<proteinExistence type="predicted"/>
<accession>A0ABR4Q4N5</accession>
<feature type="region of interest" description="Disordered" evidence="1">
    <location>
        <begin position="1"/>
        <end position="25"/>
    </location>
</feature>
<dbReference type="Proteomes" id="UP001651158">
    <property type="component" value="Unassembled WGS sequence"/>
</dbReference>
<comment type="caution">
    <text evidence="2">The sequence shown here is derived from an EMBL/GenBank/DDBJ whole genome shotgun (WGS) entry which is preliminary data.</text>
</comment>
<organism evidence="2 3">
    <name type="scientific">Taenia crassiceps</name>
    <dbReference type="NCBI Taxonomy" id="6207"/>
    <lineage>
        <taxon>Eukaryota</taxon>
        <taxon>Metazoa</taxon>
        <taxon>Spiralia</taxon>
        <taxon>Lophotrochozoa</taxon>
        <taxon>Platyhelminthes</taxon>
        <taxon>Cestoda</taxon>
        <taxon>Eucestoda</taxon>
        <taxon>Cyclophyllidea</taxon>
        <taxon>Taeniidae</taxon>
        <taxon>Taenia</taxon>
    </lineage>
</organism>
<evidence type="ECO:0000256" key="1">
    <source>
        <dbReference type="SAM" id="MobiDB-lite"/>
    </source>
</evidence>
<reference evidence="2 3" key="1">
    <citation type="journal article" date="2022" name="Front. Cell. Infect. Microbiol.">
        <title>The Genomes of Two Strains of Taenia crassiceps the Animal Model for the Study of Human Cysticercosis.</title>
        <authorList>
            <person name="Bobes R.J."/>
            <person name="Estrada K."/>
            <person name="Rios-Valencia D.G."/>
            <person name="Calderon-Gallegos A."/>
            <person name="de la Torre P."/>
            <person name="Carrero J.C."/>
            <person name="Sanchez-Flores A."/>
            <person name="Laclette J.P."/>
        </authorList>
    </citation>
    <scope>NUCLEOTIDE SEQUENCE [LARGE SCALE GENOMIC DNA]</scope>
    <source>
        <strain evidence="2">WFUcys</strain>
    </source>
</reference>
<sequence>MGSNNNNDYNNGNYSGNAKAPKVEVETEQKKVSLFDWQRVGEHHTTATAHHYLPSCIPLAPPISGDNNGKYDECNPCACFPSTFLASGNSLQICSRCLSPILGHRRKSKMCELCMAKMTYGITNEFSERKLKHRRAALLMDKTACSQSNQWPSVSMSSGLQDPVCQCASSPEDRCAVYHHNHHHHHFHQSIFRLSAPLPFDVASARLCPPPNVFPFGDGVAGLKTKEDEDEVTTSSVLPPLHMHGNSIWRPFDSC</sequence>
<feature type="compositionally biased region" description="Low complexity" evidence="1">
    <location>
        <begin position="1"/>
        <end position="17"/>
    </location>
</feature>
<keyword evidence="3" id="KW-1185">Reference proteome</keyword>
<gene>
    <name evidence="2" type="ORF">TcWFU_002518</name>
</gene>
<dbReference type="EMBL" id="JAKROA010000011">
    <property type="protein sequence ID" value="KAL5104628.1"/>
    <property type="molecule type" value="Genomic_DNA"/>
</dbReference>
<evidence type="ECO:0000313" key="3">
    <source>
        <dbReference type="Proteomes" id="UP001651158"/>
    </source>
</evidence>
<evidence type="ECO:0000313" key="2">
    <source>
        <dbReference type="EMBL" id="KAL5104628.1"/>
    </source>
</evidence>
<name>A0ABR4Q4N5_9CEST</name>
<protein>
    <submittedName>
        <fullName evidence="2">Uncharacterized protein</fullName>
    </submittedName>
</protein>